<feature type="chain" id="PRO_5016664600" evidence="1">
    <location>
        <begin position="22"/>
        <end position="420"/>
    </location>
</feature>
<gene>
    <name evidence="2" type="primary">lacE</name>
    <name evidence="2" type="ORF">NCTC4822_00662</name>
</gene>
<feature type="signal peptide" evidence="1">
    <location>
        <begin position="1"/>
        <end position="21"/>
    </location>
</feature>
<evidence type="ECO:0000313" key="2">
    <source>
        <dbReference type="EMBL" id="SUI99576.1"/>
    </source>
</evidence>
<keyword evidence="3" id="KW-1185">Reference proteome</keyword>
<organism evidence="2 3">
    <name type="scientific">Sporosarcina pasteurii</name>
    <name type="common">Bacillus pasteurii</name>
    <dbReference type="NCBI Taxonomy" id="1474"/>
    <lineage>
        <taxon>Bacteria</taxon>
        <taxon>Bacillati</taxon>
        <taxon>Bacillota</taxon>
        <taxon>Bacilli</taxon>
        <taxon>Bacillales</taxon>
        <taxon>Caryophanaceae</taxon>
        <taxon>Sporosarcina</taxon>
    </lineage>
</organism>
<dbReference type="RefSeq" id="WP_115360130.1">
    <property type="nucleotide sequence ID" value="NZ_CP038012.1"/>
</dbReference>
<keyword evidence="1" id="KW-0732">Signal</keyword>
<accession>A0A380BDA8</accession>
<dbReference type="SUPFAM" id="SSF53850">
    <property type="entry name" value="Periplasmic binding protein-like II"/>
    <property type="match status" value="1"/>
</dbReference>
<dbReference type="InterPro" id="IPR006059">
    <property type="entry name" value="SBP"/>
</dbReference>
<dbReference type="PROSITE" id="PS51257">
    <property type="entry name" value="PROKAR_LIPOPROTEIN"/>
    <property type="match status" value="1"/>
</dbReference>
<sequence>MRRIGLLLLISILLVACSETSDTKGNNDSNEITAWAWDPKFNIAALELAEKSYDGEEEVELKIIENAQDDIISKLNTGLGSGTMKGMPNIVLIEDYRAQSFLQSYPDVFYDLSDYLNAEDFADYKIEPTSLDGKMYGLPFDTGVTGLFIRTDILEEAGYTVEDFKDITWDEYIEMGKDIREKTGKHMLTLDFNDLGIIRVMAQSAGKWYLEEDGVTPDLANNEALKESFRIFKTLIDEDVAGIHTDWSQLLAGFNSGDVVSAVQGSWIIPSIKAEESQSGKWEVVPIPRLNLKESVSASNLGGSSFYVLNIDGKEKAAEFLKNTFGSNVEFYQDLMREVGAVGTFLPAAEGEAYQTEDAFFSGQKIYADLASWMEQVPPINYGIHTYSIEDILIVEMQNYFNGQDVDKVLESAQKQVESR</sequence>
<dbReference type="InterPro" id="IPR050490">
    <property type="entry name" value="Bact_solute-bd_prot1"/>
</dbReference>
<evidence type="ECO:0000313" key="3">
    <source>
        <dbReference type="Proteomes" id="UP000254519"/>
    </source>
</evidence>
<reference evidence="2 3" key="1">
    <citation type="submission" date="2018-06" db="EMBL/GenBank/DDBJ databases">
        <authorList>
            <consortium name="Pathogen Informatics"/>
            <person name="Doyle S."/>
        </authorList>
    </citation>
    <scope>NUCLEOTIDE SEQUENCE [LARGE SCALE GENOMIC DNA]</scope>
    <source>
        <strain evidence="3">ATCC 11859 / DSM 33 / NCIB 8841 / NCTC 4822</strain>
    </source>
</reference>
<proteinExistence type="predicted"/>
<dbReference type="Gene3D" id="3.40.190.10">
    <property type="entry name" value="Periplasmic binding protein-like II"/>
    <property type="match status" value="1"/>
</dbReference>
<dbReference type="OrthoDB" id="9768630at2"/>
<dbReference type="PANTHER" id="PTHR43649">
    <property type="entry name" value="ARABINOSE-BINDING PROTEIN-RELATED"/>
    <property type="match status" value="1"/>
</dbReference>
<dbReference type="EMBL" id="UGYZ01000002">
    <property type="protein sequence ID" value="SUI99576.1"/>
    <property type="molecule type" value="Genomic_DNA"/>
</dbReference>
<evidence type="ECO:0000256" key="1">
    <source>
        <dbReference type="SAM" id="SignalP"/>
    </source>
</evidence>
<protein>
    <submittedName>
        <fullName evidence="2">Lactose-binding protein</fullName>
    </submittedName>
</protein>
<dbReference type="PANTHER" id="PTHR43649:SF32">
    <property type="entry name" value="SUGAR BINDING SECRETED PROTEIN"/>
    <property type="match status" value="1"/>
</dbReference>
<dbReference type="AlphaFoldDB" id="A0A380BDA8"/>
<dbReference type="Proteomes" id="UP000254519">
    <property type="component" value="Unassembled WGS sequence"/>
</dbReference>
<dbReference type="Pfam" id="PF13416">
    <property type="entry name" value="SBP_bac_8"/>
    <property type="match status" value="1"/>
</dbReference>
<name>A0A380BDA8_SPOPA</name>